<comment type="subcellular location">
    <subcellularLocation>
        <location evidence="1">Cytoplasm</location>
    </subcellularLocation>
</comment>
<dbReference type="PANTHER" id="PTHR24106">
    <property type="entry name" value="NACHT, LRR AND CARD DOMAINS-CONTAINING"/>
    <property type="match status" value="1"/>
</dbReference>
<evidence type="ECO:0000256" key="1">
    <source>
        <dbReference type="ARBA" id="ARBA00004496"/>
    </source>
</evidence>
<dbReference type="InterPro" id="IPR032675">
    <property type="entry name" value="LRR_dom_sf"/>
</dbReference>
<feature type="region of interest" description="Disordered" evidence="7">
    <location>
        <begin position="15"/>
        <end position="106"/>
    </location>
</feature>
<dbReference type="Pfam" id="PF13516">
    <property type="entry name" value="LRR_6"/>
    <property type="match status" value="13"/>
</dbReference>
<evidence type="ECO:0000259" key="8">
    <source>
        <dbReference type="PROSITE" id="PS50188"/>
    </source>
</evidence>
<dbReference type="FunFam" id="3.40.50.300:FF:000210">
    <property type="entry name" value="Si:dkey-16p6.1"/>
    <property type="match status" value="1"/>
</dbReference>
<evidence type="ECO:0000256" key="5">
    <source>
        <dbReference type="ARBA" id="ARBA00022741"/>
    </source>
</evidence>
<organism evidence="10 11">
    <name type="scientific">Lates calcarifer</name>
    <name type="common">Barramundi</name>
    <name type="synonym">Holocentrus calcarifer</name>
    <dbReference type="NCBI Taxonomy" id="8187"/>
    <lineage>
        <taxon>Eukaryota</taxon>
        <taxon>Metazoa</taxon>
        <taxon>Chordata</taxon>
        <taxon>Craniata</taxon>
        <taxon>Vertebrata</taxon>
        <taxon>Euteleostomi</taxon>
        <taxon>Actinopterygii</taxon>
        <taxon>Neopterygii</taxon>
        <taxon>Teleostei</taxon>
        <taxon>Neoteleostei</taxon>
        <taxon>Acanthomorphata</taxon>
        <taxon>Carangaria</taxon>
        <taxon>Carangaria incertae sedis</taxon>
        <taxon>Centropomidae</taxon>
        <taxon>Lates</taxon>
    </lineage>
</organism>
<evidence type="ECO:0000256" key="2">
    <source>
        <dbReference type="ARBA" id="ARBA00022490"/>
    </source>
</evidence>
<dbReference type="InterPro" id="IPR051261">
    <property type="entry name" value="NLR"/>
</dbReference>
<dbReference type="Pfam" id="PF00622">
    <property type="entry name" value="SPRY"/>
    <property type="match status" value="1"/>
</dbReference>
<feature type="compositionally biased region" description="Polar residues" evidence="7">
    <location>
        <begin position="92"/>
        <end position="106"/>
    </location>
</feature>
<dbReference type="Proteomes" id="UP000694890">
    <property type="component" value="Linkage group LG5"/>
</dbReference>
<dbReference type="InterPro" id="IPR027417">
    <property type="entry name" value="P-loop_NTPase"/>
</dbReference>
<dbReference type="Pfam" id="PF17779">
    <property type="entry name" value="WHD_NOD2"/>
    <property type="match status" value="1"/>
</dbReference>
<dbReference type="InterPro" id="IPR003877">
    <property type="entry name" value="SPRY_dom"/>
</dbReference>
<dbReference type="Pfam" id="PF14484">
    <property type="entry name" value="FISNA"/>
    <property type="match status" value="1"/>
</dbReference>
<dbReference type="GeneID" id="108892165"/>
<feature type="compositionally biased region" description="Low complexity" evidence="7">
    <location>
        <begin position="78"/>
        <end position="91"/>
    </location>
</feature>
<feature type="domain" description="NACHT" evidence="9">
    <location>
        <begin position="237"/>
        <end position="369"/>
    </location>
</feature>
<dbReference type="InterPro" id="IPR006553">
    <property type="entry name" value="Leu-rich_rpt_Cys-con_subtyp"/>
</dbReference>
<dbReference type="Gene3D" id="3.80.10.10">
    <property type="entry name" value="Ribonuclease Inhibitor"/>
    <property type="match status" value="3"/>
</dbReference>
<feature type="compositionally biased region" description="Basic and acidic residues" evidence="7">
    <location>
        <begin position="19"/>
        <end position="42"/>
    </location>
</feature>
<keyword evidence="2" id="KW-0963">Cytoplasm</keyword>
<evidence type="ECO:0000313" key="10">
    <source>
        <dbReference type="Proteomes" id="UP000694890"/>
    </source>
</evidence>
<evidence type="ECO:0000259" key="9">
    <source>
        <dbReference type="PROSITE" id="PS50837"/>
    </source>
</evidence>
<dbReference type="SMART" id="SM00449">
    <property type="entry name" value="SPRY"/>
    <property type="match status" value="1"/>
</dbReference>
<feature type="domain" description="B30.2/SPRY" evidence="8">
    <location>
        <begin position="1196"/>
        <end position="1415"/>
    </location>
</feature>
<keyword evidence="5" id="KW-0547">Nucleotide-binding</keyword>
<dbReference type="SMART" id="SM01288">
    <property type="entry name" value="FISNA"/>
    <property type="match status" value="1"/>
</dbReference>
<dbReference type="PROSITE" id="PS50188">
    <property type="entry name" value="B302_SPRY"/>
    <property type="match status" value="1"/>
</dbReference>
<name>A0AAJ8DQ69_LATCA</name>
<dbReference type="Pfam" id="PF13765">
    <property type="entry name" value="PRY"/>
    <property type="match status" value="1"/>
</dbReference>
<dbReference type="InterPro" id="IPR001611">
    <property type="entry name" value="Leu-rich_rpt"/>
</dbReference>
<dbReference type="SUPFAM" id="SSF52047">
    <property type="entry name" value="RNI-like"/>
    <property type="match status" value="2"/>
</dbReference>
<reference evidence="11" key="1">
    <citation type="submission" date="2025-08" db="UniProtKB">
        <authorList>
            <consortium name="RefSeq"/>
        </authorList>
    </citation>
    <scope>IDENTIFICATION</scope>
    <source>
        <tissue evidence="11">Brain</tissue>
    </source>
</reference>
<dbReference type="InterPro" id="IPR003879">
    <property type="entry name" value="Butyrophylin_SPRY"/>
</dbReference>
<dbReference type="InterPro" id="IPR001870">
    <property type="entry name" value="B30.2/SPRY"/>
</dbReference>
<dbReference type="PRINTS" id="PR01407">
    <property type="entry name" value="BUTYPHLNCDUF"/>
</dbReference>
<dbReference type="GO" id="GO:0005524">
    <property type="term" value="F:ATP binding"/>
    <property type="evidence" value="ECO:0007669"/>
    <property type="project" value="UniProtKB-KW"/>
</dbReference>
<evidence type="ECO:0000256" key="6">
    <source>
        <dbReference type="ARBA" id="ARBA00022840"/>
    </source>
</evidence>
<dbReference type="InterPro" id="IPR007111">
    <property type="entry name" value="NACHT_NTPase"/>
</dbReference>
<dbReference type="Pfam" id="PF05729">
    <property type="entry name" value="NACHT"/>
    <property type="match status" value="1"/>
</dbReference>
<evidence type="ECO:0000256" key="7">
    <source>
        <dbReference type="SAM" id="MobiDB-lite"/>
    </source>
</evidence>
<gene>
    <name evidence="11" type="primary">LOC108892165</name>
</gene>
<dbReference type="InterPro" id="IPR041075">
    <property type="entry name" value="NOD1/2_WH"/>
</dbReference>
<dbReference type="InterPro" id="IPR006574">
    <property type="entry name" value="PRY"/>
</dbReference>
<dbReference type="SUPFAM" id="SSF49899">
    <property type="entry name" value="Concanavalin A-like lectins/glucanases"/>
    <property type="match status" value="1"/>
</dbReference>
<dbReference type="InterPro" id="IPR013320">
    <property type="entry name" value="ConA-like_dom_sf"/>
</dbReference>
<accession>A0AAJ8DQ69</accession>
<dbReference type="SMART" id="SM00367">
    <property type="entry name" value="LRR_CC"/>
    <property type="match status" value="8"/>
</dbReference>
<dbReference type="InterPro" id="IPR041267">
    <property type="entry name" value="NLRP_HD2"/>
</dbReference>
<dbReference type="SMART" id="SM00368">
    <property type="entry name" value="LRR_RI"/>
    <property type="match status" value="15"/>
</dbReference>
<dbReference type="Gene3D" id="2.60.120.920">
    <property type="match status" value="1"/>
</dbReference>
<keyword evidence="4" id="KW-0677">Repeat</keyword>
<dbReference type="Pfam" id="PF17776">
    <property type="entry name" value="NLRC4_HD2"/>
    <property type="match status" value="1"/>
</dbReference>
<dbReference type="SUPFAM" id="SSF52540">
    <property type="entry name" value="P-loop containing nucleoside triphosphate hydrolases"/>
    <property type="match status" value="1"/>
</dbReference>
<dbReference type="InterPro" id="IPR029495">
    <property type="entry name" value="NACHT-assoc"/>
</dbReference>
<dbReference type="CDD" id="cd16040">
    <property type="entry name" value="SPRY_PRY_SNTX"/>
    <property type="match status" value="1"/>
</dbReference>
<sequence>MDFLSSLSVQAWGSFAQMSEKKCEDGAQKRKKQEEYEKDSSPSRKNPKITNYFRPVTREVRTTENFTAEEEAERESRPSTSTRTPTYTAVTQRETGNRTVSAQSGGIVNTPQLTDVDVKGNLTVSVNNTYVHSAPRTDETDVNSKTKERTIQKCQADLKSYLLNQTKNLFQGTRENGSSTPLKDTYTELYITKGSSGEVNNEHEVTELECKRSTREEKKIHLNNIFEPLPKEKIRPQRVLTNGIAGIGKTVAVQKFTHDWAEGTANQNIQFVFPFTFRDLNSMKDECFSLMDLIGNYFKEVKDLETSDYDNCSFLFIFDGLDESQFPLDKSQMCRCVTKTTTVDTLLTNLIKGTLLHKALVWITSRPAAASKIPPEFINRVTEVRGFNDEQKEEYFQKAIGYEIVAQRIFSHLRLKLLRSLYIMCHIPLFCWISATVLQSLLTDTPENELPKTLTEMYTHFLIIETKRKQQKDYEKGETDKDLIMKLGKLAFEQLKKRNMIFDENDLKGCEIDLKQAAVHSGVCTQIIRKEYGLHRQECYSFIHLSVQEFLAALYVLETFIDSRKNLLHIQTRVKVASEKGEIPIIPLHKSAVEVALVSKYGQWDLFLRFLFGLSQDKNQKLLQKIFGFEERRLQSNQEIIKYIHSEIKKLPNSYQSINLFHCLNELGDQTLVEQVQTYQSSGDVSKISPAHWSALAFVLLVSGENLDVFDLKKYHKSNEVLERLVPVLKAAKKAVLSDCNLSDECCWHISSVLSLKSSGLEELDLSGNKLQDSGVQLLSEGLKSSNCKLQRLRLISCDLSDESCQALSSVLSSQSSTLKELDLSNNDLKDSGLELISPGLESPHCTLETLRLSGCQVTVKGCSSLVSALRSNPSHLKELDLSYNHPGDSGVKLLSAGLENTQCGLKTLRLSGCQVTEEGCSSLASALRSNPSHLKELDLSYNHPGDLGVKLLSAKLKDQQCGLETLRLIGCNLSERSCEALASVLSSQSSTLIEVDLSNNNLQDSGVKLICRELKSRHCTLRTLRLSGCQVTVKGCSSLASALRSNPSHLKELDLSYNHPGDLGVKLLSALKEDPQCGLETLRLIGCNLSKRSCEALSSVLSSQSSSLRDLDLSNNDLQDSGVKLISPGLESPHCKLRTLRLSGCLITEEGCSSLASALRSNPSHLKELDLSYNHPGDSGEKLLKDPQCRLETLRLEHGGEQRLKPGVRKYSCELELDTNTVNTDLVLSDNNRKVTSAMGKLKYPEHPDRFDRWPQLLCRTGLTGRCYWEVEWRGRVDIAVTYRGIKRKGKLSDCRFGETHQSWSLSCSDELSHFYDDVRHNSDFSVSHNKEKTQLPPFFTPPSIPSFSPFSFNRVGVYVDCPVGRLSFYRVSSDSLIHLHTFKTTFTEPLYPGFWVGPFSTLSLHSLWREQIFHVF</sequence>
<dbReference type="Gene3D" id="3.40.50.300">
    <property type="entry name" value="P-loop containing nucleotide triphosphate hydrolases"/>
    <property type="match status" value="1"/>
</dbReference>
<dbReference type="FunFam" id="3.80.10.10:FF:001632">
    <property type="entry name" value="Uncharacterized protein"/>
    <property type="match status" value="1"/>
</dbReference>
<keyword evidence="3" id="KW-0433">Leucine-rich repeat</keyword>
<keyword evidence="6" id="KW-0067">ATP-binding</keyword>
<dbReference type="GO" id="GO:0005737">
    <property type="term" value="C:cytoplasm"/>
    <property type="evidence" value="ECO:0007669"/>
    <property type="project" value="UniProtKB-SubCell"/>
</dbReference>
<dbReference type="CDD" id="cd00116">
    <property type="entry name" value="LRR_RI"/>
    <property type="match status" value="1"/>
</dbReference>
<dbReference type="SMART" id="SM00589">
    <property type="entry name" value="PRY"/>
    <property type="match status" value="1"/>
</dbReference>
<evidence type="ECO:0000256" key="4">
    <source>
        <dbReference type="ARBA" id="ARBA00022737"/>
    </source>
</evidence>
<evidence type="ECO:0000256" key="3">
    <source>
        <dbReference type="ARBA" id="ARBA00022614"/>
    </source>
</evidence>
<dbReference type="InterPro" id="IPR043136">
    <property type="entry name" value="B30.2/SPRY_sf"/>
</dbReference>
<dbReference type="RefSeq" id="XP_050926863.1">
    <property type="nucleotide sequence ID" value="XM_051070906.1"/>
</dbReference>
<proteinExistence type="predicted"/>
<evidence type="ECO:0000313" key="11">
    <source>
        <dbReference type="RefSeq" id="XP_050926863.1"/>
    </source>
</evidence>
<protein>
    <submittedName>
        <fullName evidence="11">NACHT, LRR and PYD domains-containing protein 12 isoform X1</fullName>
    </submittedName>
</protein>
<dbReference type="PROSITE" id="PS50837">
    <property type="entry name" value="NACHT"/>
    <property type="match status" value="1"/>
</dbReference>